<sequence>SVHKDPYENLYCVVRGSKTFMLIPPTDAAFVPYETYQAAKFIERDGEFQIEEDVDTGEVPWIAVNPLNPDLSLYPEFGKARGVEVTVREGEILYLPSLWFHHVRQSHGCIAVDFWYDMQFDIKYNYYNFLQNVNSVNRKMTKI</sequence>
<dbReference type="InterPro" id="IPR014710">
    <property type="entry name" value="RmlC-like_jellyroll"/>
</dbReference>
<dbReference type="InterPro" id="IPR003347">
    <property type="entry name" value="JmjC_dom"/>
</dbReference>
<dbReference type="PROSITE" id="PS51184">
    <property type="entry name" value="JMJC"/>
    <property type="match status" value="1"/>
</dbReference>
<dbReference type="EnsemblMetazoa" id="G20358.13">
    <property type="protein sequence ID" value="G20358.13:cds"/>
    <property type="gene ID" value="G20358"/>
</dbReference>
<dbReference type="Proteomes" id="UP000005408">
    <property type="component" value="Unassembled WGS sequence"/>
</dbReference>
<keyword evidence="3" id="KW-1185">Reference proteome</keyword>
<feature type="domain" description="JmjC" evidence="1">
    <location>
        <begin position="1"/>
        <end position="131"/>
    </location>
</feature>
<proteinExistence type="predicted"/>
<dbReference type="Pfam" id="PF13621">
    <property type="entry name" value="Cupin_8"/>
    <property type="match status" value="1"/>
</dbReference>
<dbReference type="PANTHER" id="PTHR12461:SF99">
    <property type="entry name" value="BIFUNCTIONAL PEPTIDASE AND (3S)-LYSYL HYDROXYLASE JMJD7"/>
    <property type="match status" value="1"/>
</dbReference>
<dbReference type="SUPFAM" id="SSF51197">
    <property type="entry name" value="Clavaminate synthase-like"/>
    <property type="match status" value="1"/>
</dbReference>
<dbReference type="SMART" id="SM00558">
    <property type="entry name" value="JmjC"/>
    <property type="match status" value="1"/>
</dbReference>
<dbReference type="AlphaFoldDB" id="A0A8W8JNL5"/>
<reference evidence="2" key="1">
    <citation type="submission" date="2022-08" db="UniProtKB">
        <authorList>
            <consortium name="EnsemblMetazoa"/>
        </authorList>
    </citation>
    <scope>IDENTIFICATION</scope>
    <source>
        <strain evidence="2">05x7-T-G4-1.051#20</strain>
    </source>
</reference>
<protein>
    <recommendedName>
        <fullName evidence="1">JmjC domain-containing protein</fullName>
    </recommendedName>
</protein>
<name>A0A8W8JNL5_MAGGI</name>
<dbReference type="PANTHER" id="PTHR12461">
    <property type="entry name" value="HYPOXIA-INDUCIBLE FACTOR 1 ALPHA INHIBITOR-RELATED"/>
    <property type="match status" value="1"/>
</dbReference>
<evidence type="ECO:0000313" key="2">
    <source>
        <dbReference type="EnsemblMetazoa" id="G20358.13:cds"/>
    </source>
</evidence>
<accession>A0A8W8JNL5</accession>
<evidence type="ECO:0000313" key="3">
    <source>
        <dbReference type="Proteomes" id="UP000005408"/>
    </source>
</evidence>
<organism evidence="2 3">
    <name type="scientific">Magallana gigas</name>
    <name type="common">Pacific oyster</name>
    <name type="synonym">Crassostrea gigas</name>
    <dbReference type="NCBI Taxonomy" id="29159"/>
    <lineage>
        <taxon>Eukaryota</taxon>
        <taxon>Metazoa</taxon>
        <taxon>Spiralia</taxon>
        <taxon>Lophotrochozoa</taxon>
        <taxon>Mollusca</taxon>
        <taxon>Bivalvia</taxon>
        <taxon>Autobranchia</taxon>
        <taxon>Pteriomorphia</taxon>
        <taxon>Ostreida</taxon>
        <taxon>Ostreoidea</taxon>
        <taxon>Ostreidae</taxon>
        <taxon>Magallana</taxon>
    </lineage>
</organism>
<evidence type="ECO:0000259" key="1">
    <source>
        <dbReference type="PROSITE" id="PS51184"/>
    </source>
</evidence>
<dbReference type="Gene3D" id="2.60.120.10">
    <property type="entry name" value="Jelly Rolls"/>
    <property type="match status" value="1"/>
</dbReference>
<dbReference type="InterPro" id="IPR041667">
    <property type="entry name" value="Cupin_8"/>
</dbReference>